<dbReference type="Pfam" id="PF18967">
    <property type="entry name" value="PycTM"/>
    <property type="match status" value="1"/>
</dbReference>
<keyword evidence="6" id="KW-0051">Antiviral defense</keyword>
<proteinExistence type="predicted"/>
<dbReference type="InterPro" id="IPR043760">
    <property type="entry name" value="PycTM_dom"/>
</dbReference>
<evidence type="ECO:0000256" key="5">
    <source>
        <dbReference type="ARBA" id="ARBA00022989"/>
    </source>
</evidence>
<evidence type="ECO:0000259" key="9">
    <source>
        <dbReference type="Pfam" id="PF18967"/>
    </source>
</evidence>
<keyword evidence="5 8" id="KW-1133">Transmembrane helix</keyword>
<gene>
    <name evidence="10" type="ORF">ACFSJD_05890</name>
</gene>
<comment type="caution">
    <text evidence="10">The sequence shown here is derived from an EMBL/GenBank/DDBJ whole genome shotgun (WGS) entry which is preliminary data.</text>
</comment>
<sequence length="188" mass="20752">MVNLFGRWWSQDVERPKPQPSNSTGAAAFAWQVHQAQEAWTSKVDTKGSILLALEGGALFAALSASGKDGALARLDGWRQAVEIGGISALILAMVAAGLAVFPMLGSVRRQYAQHRTHVVYFGHLRHWEPADLQRRLRDLRPEDQFESLADQLVRAGRMNWAKYRLVQFSLVLALVGVLAVSTAAFFP</sequence>
<keyword evidence="2" id="KW-1003">Cell membrane</keyword>
<feature type="transmembrane region" description="Helical" evidence="8">
    <location>
        <begin position="84"/>
        <end position="106"/>
    </location>
</feature>
<feature type="domain" description="Pycsar effector protein" evidence="9">
    <location>
        <begin position="30"/>
        <end position="186"/>
    </location>
</feature>
<name>A0ABW4ERJ6_9PSEU</name>
<evidence type="ECO:0000256" key="4">
    <source>
        <dbReference type="ARBA" id="ARBA00022741"/>
    </source>
</evidence>
<protein>
    <submittedName>
        <fullName evidence="10">Pycsar system effector family protein</fullName>
    </submittedName>
</protein>
<evidence type="ECO:0000256" key="7">
    <source>
        <dbReference type="ARBA" id="ARBA00023136"/>
    </source>
</evidence>
<evidence type="ECO:0000313" key="10">
    <source>
        <dbReference type="EMBL" id="MFD1517007.1"/>
    </source>
</evidence>
<evidence type="ECO:0000256" key="6">
    <source>
        <dbReference type="ARBA" id="ARBA00023118"/>
    </source>
</evidence>
<dbReference type="Proteomes" id="UP001597114">
    <property type="component" value="Unassembled WGS sequence"/>
</dbReference>
<evidence type="ECO:0000256" key="1">
    <source>
        <dbReference type="ARBA" id="ARBA00004236"/>
    </source>
</evidence>
<evidence type="ECO:0000256" key="3">
    <source>
        <dbReference type="ARBA" id="ARBA00022692"/>
    </source>
</evidence>
<reference evidence="11" key="1">
    <citation type="journal article" date="2019" name="Int. J. Syst. Evol. Microbiol.">
        <title>The Global Catalogue of Microorganisms (GCM) 10K type strain sequencing project: providing services to taxonomists for standard genome sequencing and annotation.</title>
        <authorList>
            <consortium name="The Broad Institute Genomics Platform"/>
            <consortium name="The Broad Institute Genome Sequencing Center for Infectious Disease"/>
            <person name="Wu L."/>
            <person name="Ma J."/>
        </authorList>
    </citation>
    <scope>NUCLEOTIDE SEQUENCE [LARGE SCALE GENOMIC DNA]</scope>
    <source>
        <strain evidence="11">CCM 7043</strain>
    </source>
</reference>
<keyword evidence="11" id="KW-1185">Reference proteome</keyword>
<dbReference type="RefSeq" id="WP_344729108.1">
    <property type="nucleotide sequence ID" value="NZ_BAAAUS010000059.1"/>
</dbReference>
<feature type="transmembrane region" description="Helical" evidence="8">
    <location>
        <begin position="166"/>
        <end position="187"/>
    </location>
</feature>
<evidence type="ECO:0000256" key="2">
    <source>
        <dbReference type="ARBA" id="ARBA00022475"/>
    </source>
</evidence>
<dbReference type="EMBL" id="JBHUCO010000006">
    <property type="protein sequence ID" value="MFD1517007.1"/>
    <property type="molecule type" value="Genomic_DNA"/>
</dbReference>
<organism evidence="10 11">
    <name type="scientific">Pseudonocardia yunnanensis</name>
    <dbReference type="NCBI Taxonomy" id="58107"/>
    <lineage>
        <taxon>Bacteria</taxon>
        <taxon>Bacillati</taxon>
        <taxon>Actinomycetota</taxon>
        <taxon>Actinomycetes</taxon>
        <taxon>Pseudonocardiales</taxon>
        <taxon>Pseudonocardiaceae</taxon>
        <taxon>Pseudonocardia</taxon>
    </lineage>
</organism>
<accession>A0ABW4ERJ6</accession>
<evidence type="ECO:0000256" key="8">
    <source>
        <dbReference type="SAM" id="Phobius"/>
    </source>
</evidence>
<keyword evidence="7 8" id="KW-0472">Membrane</keyword>
<evidence type="ECO:0000313" key="11">
    <source>
        <dbReference type="Proteomes" id="UP001597114"/>
    </source>
</evidence>
<comment type="subcellular location">
    <subcellularLocation>
        <location evidence="1">Cell membrane</location>
    </subcellularLocation>
</comment>
<keyword evidence="4" id="KW-0547">Nucleotide-binding</keyword>
<keyword evidence="3 8" id="KW-0812">Transmembrane</keyword>